<sequence length="164" mass="18343">MRRRDLMFFLPAALSLAAWREQKASTTDGELSGERAFQRTLPRSSDPLWVKLRQCKVSYNAKTALYSLTPTDEVKALIGQTLKVRGFIIPLDGLDLTKHFLIGINTPVCLFHPPGEPNEVIEVRSLKAVAWNDKPLTIEGQFKLTSNPEMGVFFAMTNAKPVKA</sequence>
<evidence type="ECO:0000313" key="2">
    <source>
        <dbReference type="Proteomes" id="UP001216595"/>
    </source>
</evidence>
<protein>
    <submittedName>
        <fullName evidence="1">DUF3299 domain-containing protein</fullName>
    </submittedName>
</protein>
<dbReference type="Proteomes" id="UP001216595">
    <property type="component" value="Unassembled WGS sequence"/>
</dbReference>
<comment type="caution">
    <text evidence="1">The sequence shown here is derived from an EMBL/GenBank/DDBJ whole genome shotgun (WGS) entry which is preliminary data.</text>
</comment>
<dbReference type="RefSeq" id="WP_272740424.1">
    <property type="nucleotide sequence ID" value="NZ_JAQQKW010000002.1"/>
</dbReference>
<dbReference type="Pfam" id="PF11736">
    <property type="entry name" value="DUF3299"/>
    <property type="match status" value="1"/>
</dbReference>
<dbReference type="Gene3D" id="2.40.50.870">
    <property type="entry name" value="Protein of unknown function (DUF3299)"/>
    <property type="match status" value="1"/>
</dbReference>
<proteinExistence type="predicted"/>
<evidence type="ECO:0000313" key="1">
    <source>
        <dbReference type="EMBL" id="MDC7693674.1"/>
    </source>
</evidence>
<keyword evidence="2" id="KW-1185">Reference proteome</keyword>
<accession>A0ABT5IBY1</accession>
<name>A0ABT5IBY1_9CAUL</name>
<reference evidence="1 2" key="1">
    <citation type="submission" date="2023-01" db="EMBL/GenBank/DDBJ databases">
        <title>Novel species of the genus Asticcacaulis isolated from rivers.</title>
        <authorList>
            <person name="Lu H."/>
        </authorList>
    </citation>
    <scope>NUCLEOTIDE SEQUENCE [LARGE SCALE GENOMIC DNA]</scope>
    <source>
        <strain evidence="1 2">DXS10W</strain>
    </source>
</reference>
<dbReference type="EMBL" id="JAQQKW010000002">
    <property type="protein sequence ID" value="MDC7693674.1"/>
    <property type="molecule type" value="Genomic_DNA"/>
</dbReference>
<gene>
    <name evidence="1" type="ORF">PQU94_05195</name>
</gene>
<organism evidence="1 2">
    <name type="scientific">Asticcacaulis currens</name>
    <dbReference type="NCBI Taxonomy" id="2984210"/>
    <lineage>
        <taxon>Bacteria</taxon>
        <taxon>Pseudomonadati</taxon>
        <taxon>Pseudomonadota</taxon>
        <taxon>Alphaproteobacteria</taxon>
        <taxon>Caulobacterales</taxon>
        <taxon>Caulobacteraceae</taxon>
        <taxon>Asticcacaulis</taxon>
    </lineage>
</organism>
<dbReference type="InterPro" id="IPR021727">
    <property type="entry name" value="DUF3299"/>
</dbReference>